<accession>A0A7V8V6S2</accession>
<dbReference type="GO" id="GO:0004143">
    <property type="term" value="F:ATP-dependent diacylglycerol kinase activity"/>
    <property type="evidence" value="ECO:0007669"/>
    <property type="project" value="UniProtKB-EC"/>
</dbReference>
<dbReference type="PROSITE" id="PS50146">
    <property type="entry name" value="DAGK"/>
    <property type="match status" value="1"/>
</dbReference>
<dbReference type="EC" id="2.7.1.107" evidence="2"/>
<evidence type="ECO:0000259" key="1">
    <source>
        <dbReference type="PROSITE" id="PS50146"/>
    </source>
</evidence>
<dbReference type="InterPro" id="IPR004363">
    <property type="entry name" value="Methylgl_synth"/>
</dbReference>
<keyword evidence="2" id="KW-0808">Transferase</keyword>
<dbReference type="Proteomes" id="UP000551616">
    <property type="component" value="Unassembled WGS sequence"/>
</dbReference>
<feature type="domain" description="DAGKc" evidence="1">
    <location>
        <begin position="10"/>
        <end position="137"/>
    </location>
</feature>
<reference evidence="2 3" key="1">
    <citation type="submission" date="2020-05" db="EMBL/GenBank/DDBJ databases">
        <title>Bremerella alba sp. nov., a novel planctomycete isolated from the surface of the macroalga Fucus spiralis.</title>
        <authorList>
            <person name="Godinho O."/>
            <person name="Botelho R."/>
            <person name="Albuquerque L."/>
            <person name="Wiegand S."/>
            <person name="Da Costa M.S."/>
            <person name="Lobo-Da-Cunha A."/>
            <person name="Jogler C."/>
            <person name="Lage O.M."/>
        </authorList>
    </citation>
    <scope>NUCLEOTIDE SEQUENCE [LARGE SCALE GENOMIC DNA]</scope>
    <source>
        <strain evidence="2 3">FF15</strain>
    </source>
</reference>
<dbReference type="SUPFAM" id="SSF111331">
    <property type="entry name" value="NAD kinase/diacylglycerol kinase-like"/>
    <property type="match status" value="1"/>
</dbReference>
<keyword evidence="3" id="KW-1185">Reference proteome</keyword>
<dbReference type="EMBL" id="JABRWO010000008">
    <property type="protein sequence ID" value="MBA2116009.1"/>
    <property type="molecule type" value="Genomic_DNA"/>
</dbReference>
<gene>
    <name evidence="2" type="primary">dagK_1</name>
    <name evidence="2" type="ORF">HOV93_31970</name>
</gene>
<dbReference type="InterPro" id="IPR045540">
    <property type="entry name" value="YegS/DAGK_C"/>
</dbReference>
<sequence>MTFTEARRATSTETAWLFINRIAGGYDKPQHHARLRELLEELGLNTVEINSPEQLASQWEEEAAPRPDFIVSVGGDGTAAMIAGQTSGTVPIAIYPAGTENILAKYLGIPTNIGAFAKMLSHRVVRRLDAGQFGDRTFMLMLSAGLEAEVVHRVHQRRNGHLTKFHYVRPAFEMFAKYEYPQLELDIELEDGSRTQTQGYWAFAFNVPRYALGFEMTPDAVPDDGLLDICVLTQSGFGSTASYITSLLSGTIAHRSDVKRFKARSAEIRCQSGPVPLQTDGDPAGFTDIRLSVRPNYLPLIVPPARSSK</sequence>
<dbReference type="InterPro" id="IPR001206">
    <property type="entry name" value="Diacylglycerol_kinase_cat_dom"/>
</dbReference>
<dbReference type="PANTHER" id="PTHR30492:SF0">
    <property type="entry name" value="METHYLGLYOXAL SYNTHASE"/>
    <property type="match status" value="1"/>
</dbReference>
<dbReference type="Gene3D" id="3.40.50.10330">
    <property type="entry name" value="Probable inorganic polyphosphate/atp-NAD kinase, domain 1"/>
    <property type="match status" value="1"/>
</dbReference>
<dbReference type="PANTHER" id="PTHR30492">
    <property type="entry name" value="METHYLGLYOXAL SYNTHASE"/>
    <property type="match status" value="1"/>
</dbReference>
<keyword evidence="2" id="KW-0418">Kinase</keyword>
<organism evidence="2 3">
    <name type="scientific">Bremerella alba</name>
    <dbReference type="NCBI Taxonomy" id="980252"/>
    <lineage>
        <taxon>Bacteria</taxon>
        <taxon>Pseudomonadati</taxon>
        <taxon>Planctomycetota</taxon>
        <taxon>Planctomycetia</taxon>
        <taxon>Pirellulales</taxon>
        <taxon>Pirellulaceae</taxon>
        <taxon>Bremerella</taxon>
    </lineage>
</organism>
<dbReference type="AlphaFoldDB" id="A0A7V8V6S2"/>
<name>A0A7V8V6S2_9BACT</name>
<dbReference type="Pfam" id="PF00781">
    <property type="entry name" value="DAGK_cat"/>
    <property type="match status" value="1"/>
</dbReference>
<dbReference type="GO" id="GO:0008929">
    <property type="term" value="F:methylglyoxal synthase activity"/>
    <property type="evidence" value="ECO:0007669"/>
    <property type="project" value="InterPro"/>
</dbReference>
<dbReference type="RefSeq" id="WP_207397425.1">
    <property type="nucleotide sequence ID" value="NZ_JABRWO010000008.1"/>
</dbReference>
<dbReference type="GO" id="GO:0019242">
    <property type="term" value="P:methylglyoxal biosynthetic process"/>
    <property type="evidence" value="ECO:0007669"/>
    <property type="project" value="InterPro"/>
</dbReference>
<dbReference type="InterPro" id="IPR016064">
    <property type="entry name" value="NAD/diacylglycerol_kinase_sf"/>
</dbReference>
<comment type="caution">
    <text evidence="2">The sequence shown here is derived from an EMBL/GenBank/DDBJ whole genome shotgun (WGS) entry which is preliminary data.</text>
</comment>
<dbReference type="InterPro" id="IPR017438">
    <property type="entry name" value="ATP-NAD_kinase_N"/>
</dbReference>
<proteinExistence type="predicted"/>
<dbReference type="Pfam" id="PF19279">
    <property type="entry name" value="YegS_C"/>
    <property type="match status" value="1"/>
</dbReference>
<evidence type="ECO:0000313" key="3">
    <source>
        <dbReference type="Proteomes" id="UP000551616"/>
    </source>
</evidence>
<protein>
    <submittedName>
        <fullName evidence="2">Diacylglycerol kinase</fullName>
        <ecNumber evidence="2">2.7.1.107</ecNumber>
    </submittedName>
</protein>
<dbReference type="GO" id="GO:0005829">
    <property type="term" value="C:cytosol"/>
    <property type="evidence" value="ECO:0007669"/>
    <property type="project" value="TreeGrafter"/>
</dbReference>
<dbReference type="Gene3D" id="2.60.200.40">
    <property type="match status" value="1"/>
</dbReference>
<evidence type="ECO:0000313" key="2">
    <source>
        <dbReference type="EMBL" id="MBA2116009.1"/>
    </source>
</evidence>